<dbReference type="InterPro" id="IPR009057">
    <property type="entry name" value="Homeodomain-like_sf"/>
</dbReference>
<keyword evidence="2" id="KW-0238">DNA-binding</keyword>
<feature type="domain" description="HTH araC/xylS-type" evidence="4">
    <location>
        <begin position="200"/>
        <end position="299"/>
    </location>
</feature>
<dbReference type="PANTHER" id="PTHR43280:SF32">
    <property type="entry name" value="TRANSCRIPTIONAL REGULATORY PROTEIN"/>
    <property type="match status" value="1"/>
</dbReference>
<evidence type="ECO:0000313" key="6">
    <source>
        <dbReference type="Proteomes" id="UP001479606"/>
    </source>
</evidence>
<keyword evidence="1" id="KW-0805">Transcription regulation</keyword>
<sequence>MNTESAPAPPPRQLGTHQDLNAQELKLKGFKAYEVDTAVNPGPTYRRRDFYKVALVTSHCTVHYADRSIELNGNCLMFANPHIPYSIELHAPRLTGYSCLFTEAFMKENDRSESLQQSPLFKVGGTPIFHLDAVQAAYAQSIFQKILAEQGTEYLFKNDLIRTYIQLLIHEALRMQPAETFLQHKNAASRITTLFLELLERLFPIESPDKALPLKTAQDFAAQLAVHVNHLNRAVKEVTGRSTTAHIAERVIGEAKALLHHTDWDVAAIGYGLGFEYSSYFNNFFKKHTGSTPLAFRRAV</sequence>
<evidence type="ECO:0000313" key="5">
    <source>
        <dbReference type="EMBL" id="MEL5995850.1"/>
    </source>
</evidence>
<reference evidence="5 6" key="1">
    <citation type="journal article" date="2018" name="Arch. Microbiol.">
        <title>Hymenobacter segetis sp. nov., isolated from soil.</title>
        <authorList>
            <person name="Ten L.N."/>
            <person name="Lim S.J."/>
            <person name="Kim B.O."/>
            <person name="Kang I.K."/>
            <person name="Jung H.Y."/>
        </authorList>
    </citation>
    <scope>NUCLEOTIDE SEQUENCE [LARGE SCALE GENOMIC DNA]</scope>
    <source>
        <strain evidence="5 6">S7-3-11</strain>
    </source>
</reference>
<accession>A0ABU9LYU1</accession>
<dbReference type="InterPro" id="IPR018060">
    <property type="entry name" value="HTH_AraC"/>
</dbReference>
<dbReference type="EMBL" id="JBCEVZ010000048">
    <property type="protein sequence ID" value="MEL5995850.1"/>
    <property type="molecule type" value="Genomic_DNA"/>
</dbReference>
<dbReference type="RefSeq" id="WP_342299943.1">
    <property type="nucleotide sequence ID" value="NZ_JBCEVZ010000048.1"/>
</dbReference>
<evidence type="ECO:0000259" key="4">
    <source>
        <dbReference type="PROSITE" id="PS01124"/>
    </source>
</evidence>
<dbReference type="Pfam" id="PF12833">
    <property type="entry name" value="HTH_18"/>
    <property type="match status" value="1"/>
</dbReference>
<proteinExistence type="predicted"/>
<evidence type="ECO:0000256" key="3">
    <source>
        <dbReference type="ARBA" id="ARBA00023163"/>
    </source>
</evidence>
<dbReference type="Gene3D" id="1.10.10.60">
    <property type="entry name" value="Homeodomain-like"/>
    <property type="match status" value="1"/>
</dbReference>
<evidence type="ECO:0000256" key="2">
    <source>
        <dbReference type="ARBA" id="ARBA00023125"/>
    </source>
</evidence>
<dbReference type="Proteomes" id="UP001479606">
    <property type="component" value="Unassembled WGS sequence"/>
</dbReference>
<gene>
    <name evidence="5" type="ORF">AAFH49_16665</name>
</gene>
<name>A0ABU9LYU1_9BACT</name>
<keyword evidence="3" id="KW-0804">Transcription</keyword>
<dbReference type="PROSITE" id="PS01124">
    <property type="entry name" value="HTH_ARAC_FAMILY_2"/>
    <property type="match status" value="1"/>
</dbReference>
<comment type="caution">
    <text evidence="5">The sequence shown here is derived from an EMBL/GenBank/DDBJ whole genome shotgun (WGS) entry which is preliminary data.</text>
</comment>
<dbReference type="SUPFAM" id="SSF46689">
    <property type="entry name" value="Homeodomain-like"/>
    <property type="match status" value="1"/>
</dbReference>
<protein>
    <submittedName>
        <fullName evidence="5">Helix-turn-helix domain-containing protein</fullName>
    </submittedName>
</protein>
<dbReference type="SMART" id="SM00342">
    <property type="entry name" value="HTH_ARAC"/>
    <property type="match status" value="1"/>
</dbReference>
<dbReference type="PANTHER" id="PTHR43280">
    <property type="entry name" value="ARAC-FAMILY TRANSCRIPTIONAL REGULATOR"/>
    <property type="match status" value="1"/>
</dbReference>
<organism evidence="5 6">
    <name type="scientific">Hymenobacter segetis</name>
    <dbReference type="NCBI Taxonomy" id="2025509"/>
    <lineage>
        <taxon>Bacteria</taxon>
        <taxon>Pseudomonadati</taxon>
        <taxon>Bacteroidota</taxon>
        <taxon>Cytophagia</taxon>
        <taxon>Cytophagales</taxon>
        <taxon>Hymenobacteraceae</taxon>
        <taxon>Hymenobacter</taxon>
    </lineage>
</organism>
<evidence type="ECO:0000256" key="1">
    <source>
        <dbReference type="ARBA" id="ARBA00023015"/>
    </source>
</evidence>
<keyword evidence="6" id="KW-1185">Reference proteome</keyword>